<dbReference type="InterPro" id="IPR013785">
    <property type="entry name" value="Aldolase_TIM"/>
</dbReference>
<dbReference type="Pfam" id="PF02065">
    <property type="entry name" value="Melibiase"/>
    <property type="match status" value="1"/>
</dbReference>
<dbReference type="AlphaFoldDB" id="A0A8J8MPP2"/>
<evidence type="ECO:0000313" key="3">
    <source>
        <dbReference type="EMBL" id="QUI25267.1"/>
    </source>
</evidence>
<dbReference type="PANTHER" id="PTHR43053">
    <property type="entry name" value="GLYCOSIDASE FAMILY 31"/>
    <property type="match status" value="1"/>
</dbReference>
<dbReference type="GO" id="GO:0016052">
    <property type="term" value="P:carbohydrate catabolic process"/>
    <property type="evidence" value="ECO:0007669"/>
    <property type="project" value="InterPro"/>
</dbReference>
<keyword evidence="4" id="KW-1185">Reference proteome</keyword>
<dbReference type="KEGG" id="vpy:HZI73_24500"/>
<gene>
    <name evidence="3" type="ORF">HZI73_24500</name>
</gene>
<dbReference type="Gene3D" id="3.20.20.70">
    <property type="entry name" value="Aldolase class I"/>
    <property type="match status" value="1"/>
</dbReference>
<dbReference type="PANTHER" id="PTHR43053:SF3">
    <property type="entry name" value="ALPHA-GALACTOSIDASE C-RELATED"/>
    <property type="match status" value="1"/>
</dbReference>
<dbReference type="InterPro" id="IPR002252">
    <property type="entry name" value="Glyco_hydro_36"/>
</dbReference>
<evidence type="ECO:0000256" key="1">
    <source>
        <dbReference type="ARBA" id="ARBA00022801"/>
    </source>
</evidence>
<keyword evidence="2" id="KW-0326">Glycosidase</keyword>
<dbReference type="InterPro" id="IPR017853">
    <property type="entry name" value="GH"/>
</dbReference>
<dbReference type="Proteomes" id="UP000683246">
    <property type="component" value="Chromosome"/>
</dbReference>
<dbReference type="EMBL" id="CP058649">
    <property type="protein sequence ID" value="QUI25267.1"/>
    <property type="molecule type" value="Genomic_DNA"/>
</dbReference>
<proteinExistence type="predicted"/>
<protein>
    <submittedName>
        <fullName evidence="3">Alpha-galactosidase</fullName>
    </submittedName>
</protein>
<dbReference type="SUPFAM" id="SSF51445">
    <property type="entry name" value="(Trans)glycosidases"/>
    <property type="match status" value="1"/>
</dbReference>
<dbReference type="RefSeq" id="WP_212695966.1">
    <property type="nucleotide sequence ID" value="NZ_CP058649.1"/>
</dbReference>
<dbReference type="GO" id="GO:0004557">
    <property type="term" value="F:alpha-galactosidase activity"/>
    <property type="evidence" value="ECO:0007669"/>
    <property type="project" value="InterPro"/>
</dbReference>
<organism evidence="3 4">
    <name type="scientific">Vallitalea pronyensis</name>
    <dbReference type="NCBI Taxonomy" id="1348613"/>
    <lineage>
        <taxon>Bacteria</taxon>
        <taxon>Bacillati</taxon>
        <taxon>Bacillota</taxon>
        <taxon>Clostridia</taxon>
        <taxon>Lachnospirales</taxon>
        <taxon>Vallitaleaceae</taxon>
        <taxon>Vallitalea</taxon>
    </lineage>
</organism>
<sequence>MAITVEVNKAGSFNIKGPHLIIRDCFPGVNRRPIHPLQVSLIEGDGVYTLTYTMDACVIVLKISAVDSKEMVIESSIIQKGKTWDWFHPICYGEIEGFHGVFRQGLGMGGPSGYLSLKTIVKDHTKIESYGIVGLSDSHKQHMIIYGDQHDRFVNSYHLDFLNGDTTRVVMNAGYRLERLNHEKITFPKMHMAITSELEEGLTSAAKHIAENMDARTSLEPLYHWCSWYYLYNNLSHEILRDYLKGFSQQQPAIPLKYMQIDAGYFPAAGDWLTPNHLWPDGMKAACDDIIANDYKPGIWIGPYMVGNQSKLYKTHPDWILYDLDGQPVIPMKFYNEPQIWGYLDEEYFVLDTSHPDAMAYIRQVFRTFKEMGIVFFKTDFMKFGFQDSSKVKRHTPGKTSVEYFRDLLKVIREEIGEESYWLGCIAPFLPFIGYADGMRVGGDVGAQWKEDDFGPINMIREIPAVNYFNHVYWQNDPDAMMLRDFHIFLNETEVESLTLLQAVSGGVVCTSDPLHEIAKTRVDLFRLVEPRGKFKTKVLYLDSETKETVLINEIEKDATYNIFIFNPTEEWMTRELLLSEVVGVSDLYVRAYKAETIDNHCCKSIVARVEPHGCKLFFVSKEKHLQQPVSNIWSWYSE</sequence>
<accession>A0A8J8MPP2</accession>
<evidence type="ECO:0000256" key="2">
    <source>
        <dbReference type="ARBA" id="ARBA00023295"/>
    </source>
</evidence>
<evidence type="ECO:0000313" key="4">
    <source>
        <dbReference type="Proteomes" id="UP000683246"/>
    </source>
</evidence>
<dbReference type="InterPro" id="IPR050985">
    <property type="entry name" value="Alpha-glycosidase_related"/>
</dbReference>
<dbReference type="CDD" id="cd14791">
    <property type="entry name" value="GH36"/>
    <property type="match status" value="1"/>
</dbReference>
<keyword evidence="1" id="KW-0378">Hydrolase</keyword>
<reference evidence="3" key="1">
    <citation type="submission" date="2020-07" db="EMBL/GenBank/DDBJ databases">
        <title>Vallitalea pronyensis genome.</title>
        <authorList>
            <person name="Postec A."/>
        </authorList>
    </citation>
    <scope>NUCLEOTIDE SEQUENCE</scope>
    <source>
        <strain evidence="3">FatNI3</strain>
    </source>
</reference>
<name>A0A8J8MPP2_9FIRM</name>